<accession>A0ABY7ARR8</accession>
<dbReference type="InterPro" id="IPR011701">
    <property type="entry name" value="MFS"/>
</dbReference>
<proteinExistence type="predicted"/>
<dbReference type="RefSeq" id="WP_268076943.1">
    <property type="nucleotide sequence ID" value="NZ_CP109967.1"/>
</dbReference>
<dbReference type="InterPro" id="IPR036259">
    <property type="entry name" value="MFS_trans_sf"/>
</dbReference>
<feature type="transmembrane region" description="Helical" evidence="4">
    <location>
        <begin position="55"/>
        <end position="74"/>
    </location>
</feature>
<protein>
    <submittedName>
        <fullName evidence="5">MFS transporter</fullName>
    </submittedName>
</protein>
<geneLocation type="plasmid" evidence="5 6">
    <name>pCadTS8_2</name>
</geneLocation>
<dbReference type="PANTHER" id="PTHR43596">
    <property type="entry name" value="ADP,ATP CARRIER PROTEIN"/>
    <property type="match status" value="1"/>
</dbReference>
<dbReference type="Proteomes" id="UP001163726">
    <property type="component" value="Plasmid pCadTS8_2"/>
</dbReference>
<keyword evidence="1 4" id="KW-0812">Transmembrane</keyword>
<evidence type="ECO:0000256" key="4">
    <source>
        <dbReference type="SAM" id="Phobius"/>
    </source>
</evidence>
<feature type="transmembrane region" description="Helical" evidence="4">
    <location>
        <begin position="172"/>
        <end position="193"/>
    </location>
</feature>
<dbReference type="SUPFAM" id="SSF103473">
    <property type="entry name" value="MFS general substrate transporter"/>
    <property type="match status" value="1"/>
</dbReference>
<feature type="transmembrane region" description="Helical" evidence="4">
    <location>
        <begin position="112"/>
        <end position="132"/>
    </location>
</feature>
<evidence type="ECO:0000313" key="5">
    <source>
        <dbReference type="EMBL" id="WAJ72228.1"/>
    </source>
</evidence>
<keyword evidence="2 4" id="KW-1133">Transmembrane helix</keyword>
<reference evidence="5" key="1">
    <citation type="submission" date="2022-10" db="EMBL/GenBank/DDBJ databases">
        <title>Catenovulum adriacola sp. nov. isolated in the Harbour of Susak.</title>
        <authorList>
            <person name="Schoch T."/>
            <person name="Reich S.J."/>
            <person name="Stoeferle S."/>
            <person name="Flaiz M."/>
            <person name="Kazda M."/>
            <person name="Riedel C.U."/>
            <person name="Duerre P."/>
        </authorList>
    </citation>
    <scope>NUCLEOTIDE SEQUENCE</scope>
    <source>
        <strain evidence="5">TS8</strain>
        <plasmid evidence="5">pCadTS8_2</plasmid>
    </source>
</reference>
<feature type="transmembrane region" description="Helical" evidence="4">
    <location>
        <begin position="81"/>
        <end position="100"/>
    </location>
</feature>
<evidence type="ECO:0000256" key="1">
    <source>
        <dbReference type="ARBA" id="ARBA00022692"/>
    </source>
</evidence>
<keyword evidence="5" id="KW-0614">Plasmid</keyword>
<evidence type="ECO:0000313" key="6">
    <source>
        <dbReference type="Proteomes" id="UP001163726"/>
    </source>
</evidence>
<keyword evidence="6" id="KW-1185">Reference proteome</keyword>
<evidence type="ECO:0000256" key="3">
    <source>
        <dbReference type="ARBA" id="ARBA00023136"/>
    </source>
</evidence>
<feature type="transmembrane region" description="Helical" evidence="4">
    <location>
        <begin position="389"/>
        <end position="407"/>
    </location>
</feature>
<evidence type="ECO:0000256" key="2">
    <source>
        <dbReference type="ARBA" id="ARBA00022989"/>
    </source>
</evidence>
<feature type="transmembrane region" description="Helical" evidence="4">
    <location>
        <begin position="144"/>
        <end position="166"/>
    </location>
</feature>
<keyword evidence="3 4" id="KW-0472">Membrane</keyword>
<dbReference type="PANTHER" id="PTHR43596:SF1">
    <property type="entry name" value="ADP,ATP CARRIER PROTEIN"/>
    <property type="match status" value="1"/>
</dbReference>
<sequence>MNLFNRLTNIEPEETKGALLSFLFIFLLMTSYMILKPVRDALPSDWGDVSRATQWTYTFIFATIAVMVYNFCAAKITIRKLVPCVFIAFAASFMAIFSAYKFGVDVNFLGKVFYVWSSVFSLFHISVFWSFVSQHYSKSQSKRTFSFINTGASAGAILGPLTVILLSETMSIENVLVVTSVVLLLSLPIIAVLNRHFDSIGANNSDSEQLQTNPFSGLKELFANKKLIGLASFIFLMTGVSAFFYTTQSDVLAAFDRAERQQMLGSIELLTNCLTILLGLFVSNRIFQKFGISASLSFVPFAIAGLMLLLSANPVVLFVLVLVVVRRAGNYAIVRPAREVLFTSVDKEARFKSKPIIDIAIYRGGDVFWIWTIAFIGDGYLGFSTAEKIIFGAVVALAWGLVGAYIGKKHEQVEKQELGYTSATDAA</sequence>
<gene>
    <name evidence="5" type="ORF">OLW01_18305</name>
</gene>
<dbReference type="EMBL" id="CP109967">
    <property type="protein sequence ID" value="WAJ72228.1"/>
    <property type="molecule type" value="Genomic_DNA"/>
</dbReference>
<dbReference type="Pfam" id="PF07690">
    <property type="entry name" value="MFS_1"/>
    <property type="match status" value="1"/>
</dbReference>
<dbReference type="Gene3D" id="1.20.1250.20">
    <property type="entry name" value="MFS general substrate transporter like domains"/>
    <property type="match status" value="1"/>
</dbReference>
<feature type="transmembrane region" description="Helical" evidence="4">
    <location>
        <begin position="17"/>
        <end position="35"/>
    </location>
</feature>
<name>A0ABY7ARR8_9ALTE</name>
<feature type="transmembrane region" description="Helical" evidence="4">
    <location>
        <begin position="227"/>
        <end position="245"/>
    </location>
</feature>
<organism evidence="5 6">
    <name type="scientific">Catenovulum adriaticum</name>
    <dbReference type="NCBI Taxonomy" id="2984846"/>
    <lineage>
        <taxon>Bacteria</taxon>
        <taxon>Pseudomonadati</taxon>
        <taxon>Pseudomonadota</taxon>
        <taxon>Gammaproteobacteria</taxon>
        <taxon>Alteromonadales</taxon>
        <taxon>Alteromonadaceae</taxon>
        <taxon>Catenovulum</taxon>
    </lineage>
</organism>